<dbReference type="EMBL" id="JAIHOM010000047">
    <property type="protein sequence ID" value="MCW6036803.1"/>
    <property type="molecule type" value="Genomic_DNA"/>
</dbReference>
<proteinExistence type="predicted"/>
<name>A0ABT3L5N7_9CYAN</name>
<evidence type="ECO:0000313" key="1">
    <source>
        <dbReference type="EMBL" id="MCW6036803.1"/>
    </source>
</evidence>
<protein>
    <submittedName>
        <fullName evidence="1">Uncharacterized protein</fullName>
    </submittedName>
</protein>
<gene>
    <name evidence="1" type="ORF">K4A83_11095</name>
</gene>
<evidence type="ECO:0000313" key="2">
    <source>
        <dbReference type="Proteomes" id="UP001526426"/>
    </source>
</evidence>
<dbReference type="Proteomes" id="UP001526426">
    <property type="component" value="Unassembled WGS sequence"/>
</dbReference>
<dbReference type="RefSeq" id="WP_265264614.1">
    <property type="nucleotide sequence ID" value="NZ_JAIHOM010000047.1"/>
</dbReference>
<accession>A0ABT3L5N7</accession>
<reference evidence="1 2" key="1">
    <citation type="submission" date="2021-08" db="EMBL/GenBank/DDBJ databases">
        <title>Draft genome sequence of Spirulina subsalsa with high tolerance to salinity and hype-accumulation of phycocyanin.</title>
        <authorList>
            <person name="Pei H."/>
            <person name="Jiang L."/>
        </authorList>
    </citation>
    <scope>NUCLEOTIDE SEQUENCE [LARGE SCALE GENOMIC DNA]</scope>
    <source>
        <strain evidence="1 2">FACHB-351</strain>
    </source>
</reference>
<keyword evidence="2" id="KW-1185">Reference proteome</keyword>
<comment type="caution">
    <text evidence="1">The sequence shown here is derived from an EMBL/GenBank/DDBJ whole genome shotgun (WGS) entry which is preliminary data.</text>
</comment>
<sequence length="231" mass="26074">MPQMNFDLEDGQGPVSFVLSKADGDRFMAFMEECTDAIKRRDQLTEELESAQDYAEDRVRVLDLVREKLGVPSEPHQGMDERILEALDALVSNRPAPGRVVEPPPWYVTEDKPWFAYCPEQGLMAFETEAEAIRQGQEFIADHLDECWNEEADQVFVGRATQISTQVDLVNRPDDSELDEDGFDAEGRSWNEDWAYICNYRLQPVVSDAAKAWAAASSTACDDQFAPDPEG</sequence>
<organism evidence="1 2">
    <name type="scientific">Spirulina subsalsa FACHB-351</name>
    <dbReference type="NCBI Taxonomy" id="234711"/>
    <lineage>
        <taxon>Bacteria</taxon>
        <taxon>Bacillati</taxon>
        <taxon>Cyanobacteriota</taxon>
        <taxon>Cyanophyceae</taxon>
        <taxon>Spirulinales</taxon>
        <taxon>Spirulinaceae</taxon>
        <taxon>Spirulina</taxon>
    </lineage>
</organism>